<dbReference type="EMBL" id="VIFY01000188">
    <property type="protein sequence ID" value="TQB68816.1"/>
    <property type="molecule type" value="Genomic_DNA"/>
</dbReference>
<protein>
    <submittedName>
        <fullName evidence="4">Uncharacterized protein</fullName>
    </submittedName>
</protein>
<sequence>MILETEDIHGRMSLPVDRNSIDFLEHEAHDRLLENEKDNRPRLRFHVRPWLIPICIHFAILIAQVWLFVRPGLLLKATPPWIDAATVTPALKWQKQVIDSTVYRQSPYSGNPSPDVDHAWNQLTSGFNLRVPKRTLDRLNRTSIPLSDGSGYIAGWDTTHQLHCLLSIRHALAPEYYAEEMAAMYKPEGEVYPTHISHCVELLRKHIMCKADWSLFTYEWSPDQHAPLTNFAVEHSCVDWDNMYEWSVKNSFPLHDDLLVHPTFGPWPNGGPV</sequence>
<keyword evidence="3" id="KW-0812">Transmembrane</keyword>
<dbReference type="GO" id="GO:0043386">
    <property type="term" value="P:mycotoxin biosynthetic process"/>
    <property type="evidence" value="ECO:0007669"/>
    <property type="project" value="InterPro"/>
</dbReference>
<evidence type="ECO:0000313" key="4">
    <source>
        <dbReference type="EMBL" id="TQB68816.1"/>
    </source>
</evidence>
<keyword evidence="3" id="KW-1133">Transmembrane helix</keyword>
<reference evidence="4 5" key="1">
    <citation type="submission" date="2019-06" db="EMBL/GenBank/DDBJ databases">
        <title>Wine fermentation using esterase from Monascus purpureus.</title>
        <authorList>
            <person name="Geng C."/>
            <person name="Zhang Y."/>
        </authorList>
    </citation>
    <scope>NUCLEOTIDE SEQUENCE [LARGE SCALE GENOMIC DNA]</scope>
    <source>
        <strain evidence="4">HQ1</strain>
    </source>
</reference>
<dbReference type="Proteomes" id="UP000319663">
    <property type="component" value="Unassembled WGS sequence"/>
</dbReference>
<name>A0A507QK00_MONPU</name>
<dbReference type="InterPro" id="IPR021765">
    <property type="entry name" value="UstYa-like"/>
</dbReference>
<proteinExistence type="inferred from homology"/>
<gene>
    <name evidence="4" type="ORF">MPDQ_002718</name>
</gene>
<dbReference type="STRING" id="5098.A0A507QK00"/>
<keyword evidence="5" id="KW-1185">Reference proteome</keyword>
<dbReference type="Pfam" id="PF11807">
    <property type="entry name" value="UstYa"/>
    <property type="match status" value="1"/>
</dbReference>
<keyword evidence="3" id="KW-0472">Membrane</keyword>
<dbReference type="PANTHER" id="PTHR33365:SF4">
    <property type="entry name" value="CYCLOCHLOROTINE BIOSYNTHESIS PROTEIN O"/>
    <property type="match status" value="1"/>
</dbReference>
<evidence type="ECO:0000256" key="1">
    <source>
        <dbReference type="ARBA" id="ARBA00004685"/>
    </source>
</evidence>
<evidence type="ECO:0000256" key="3">
    <source>
        <dbReference type="SAM" id="Phobius"/>
    </source>
</evidence>
<evidence type="ECO:0000313" key="5">
    <source>
        <dbReference type="Proteomes" id="UP000319663"/>
    </source>
</evidence>
<feature type="transmembrane region" description="Helical" evidence="3">
    <location>
        <begin position="50"/>
        <end position="69"/>
    </location>
</feature>
<organism evidence="4 5">
    <name type="scientific">Monascus purpureus</name>
    <name type="common">Red mold</name>
    <name type="synonym">Monascus anka</name>
    <dbReference type="NCBI Taxonomy" id="5098"/>
    <lineage>
        <taxon>Eukaryota</taxon>
        <taxon>Fungi</taxon>
        <taxon>Dikarya</taxon>
        <taxon>Ascomycota</taxon>
        <taxon>Pezizomycotina</taxon>
        <taxon>Eurotiomycetes</taxon>
        <taxon>Eurotiomycetidae</taxon>
        <taxon>Eurotiales</taxon>
        <taxon>Aspergillaceae</taxon>
        <taxon>Monascus</taxon>
    </lineage>
</organism>
<evidence type="ECO:0000256" key="2">
    <source>
        <dbReference type="ARBA" id="ARBA00035112"/>
    </source>
</evidence>
<comment type="similarity">
    <text evidence="2">Belongs to the ustYa family.</text>
</comment>
<dbReference type="PANTHER" id="PTHR33365">
    <property type="entry name" value="YALI0B05434P"/>
    <property type="match status" value="1"/>
</dbReference>
<comment type="caution">
    <text evidence="4">The sequence shown here is derived from an EMBL/GenBank/DDBJ whole genome shotgun (WGS) entry which is preliminary data.</text>
</comment>
<dbReference type="AlphaFoldDB" id="A0A507QK00"/>
<dbReference type="OrthoDB" id="3687641at2759"/>
<accession>A0A507QK00</accession>
<comment type="pathway">
    <text evidence="1">Mycotoxin biosynthesis.</text>
</comment>